<reference evidence="4 5" key="1">
    <citation type="submission" date="2018-10" db="EMBL/GenBank/DDBJ databases">
        <title>A high-quality apple genome assembly.</title>
        <authorList>
            <person name="Hu J."/>
        </authorList>
    </citation>
    <scope>NUCLEOTIDE SEQUENCE [LARGE SCALE GENOMIC DNA]</scope>
    <source>
        <strain evidence="5">cv. HFTH1</strain>
        <tissue evidence="4">Young leaf</tissue>
    </source>
</reference>
<proteinExistence type="inferred from homology"/>
<gene>
    <name evidence="4" type="ORF">DVH24_032454</name>
</gene>
<keyword evidence="2" id="KW-0732">Signal</keyword>
<dbReference type="Gramene" id="mRNA:MD09G0106200">
    <property type="protein sequence ID" value="CDS:MD09G0106200.1"/>
    <property type="gene ID" value="MD09G0106200"/>
</dbReference>
<feature type="domain" description="FAS1" evidence="3">
    <location>
        <begin position="48"/>
        <end position="150"/>
    </location>
</feature>
<keyword evidence="5" id="KW-1185">Reference proteome</keyword>
<comment type="caution">
    <text evidence="4">The sequence shown here is derived from an EMBL/GenBank/DDBJ whole genome shotgun (WGS) entry which is preliminary data.</text>
</comment>
<name>A0A498J607_MALDO</name>
<accession>A0A498J607</accession>
<dbReference type="InterPro" id="IPR000782">
    <property type="entry name" value="FAS1_domain"/>
</dbReference>
<dbReference type="PANTHER" id="PTHR36069">
    <property type="entry name" value="EXPRESSED PROTEIN-RELATED"/>
    <property type="match status" value="1"/>
</dbReference>
<evidence type="ECO:0000256" key="2">
    <source>
        <dbReference type="SAM" id="SignalP"/>
    </source>
</evidence>
<dbReference type="InterPro" id="IPR036378">
    <property type="entry name" value="FAS1_dom_sf"/>
</dbReference>
<evidence type="ECO:0000256" key="1">
    <source>
        <dbReference type="ARBA" id="ARBA00007843"/>
    </source>
</evidence>
<evidence type="ECO:0000313" key="5">
    <source>
        <dbReference type="Proteomes" id="UP000290289"/>
    </source>
</evidence>
<protein>
    <recommendedName>
        <fullName evidence="3">FAS1 domain-containing protein</fullName>
    </recommendedName>
</protein>
<sequence>MAFWLFIFLLFAVGDSKPTNPINQTNLQAAMADMRTRSYHGFFILLKFVNNSIPDSLQNSGITFLMPNDHEISEAAVTPDQIHEFILSHSIPTVLDLLRFPNGTLAPSNIPSKIITVTKSKRSSLFLNNAKIVTPNVCVSSTIRCHGISTTMTFNDLHAHAGHLTHQSSCSRFHGLPK</sequence>
<evidence type="ECO:0000313" key="4">
    <source>
        <dbReference type="EMBL" id="RXH90097.1"/>
    </source>
</evidence>
<dbReference type="PANTHER" id="PTHR36069:SF4">
    <property type="entry name" value="FASCICLIN-LIKE ARABINOGALACTAN FAMILY PROTEIN"/>
    <property type="match status" value="1"/>
</dbReference>
<organism evidence="4 5">
    <name type="scientific">Malus domestica</name>
    <name type="common">Apple</name>
    <name type="synonym">Pyrus malus</name>
    <dbReference type="NCBI Taxonomy" id="3750"/>
    <lineage>
        <taxon>Eukaryota</taxon>
        <taxon>Viridiplantae</taxon>
        <taxon>Streptophyta</taxon>
        <taxon>Embryophyta</taxon>
        <taxon>Tracheophyta</taxon>
        <taxon>Spermatophyta</taxon>
        <taxon>Magnoliopsida</taxon>
        <taxon>eudicotyledons</taxon>
        <taxon>Gunneridae</taxon>
        <taxon>Pentapetalae</taxon>
        <taxon>rosids</taxon>
        <taxon>fabids</taxon>
        <taxon>Rosales</taxon>
        <taxon>Rosaceae</taxon>
        <taxon>Amygdaloideae</taxon>
        <taxon>Maleae</taxon>
        <taxon>Malus</taxon>
    </lineage>
</organism>
<dbReference type="AlphaFoldDB" id="A0A498J607"/>
<dbReference type="SUPFAM" id="SSF82153">
    <property type="entry name" value="FAS1 domain"/>
    <property type="match status" value="1"/>
</dbReference>
<feature type="signal peptide" evidence="2">
    <location>
        <begin position="1"/>
        <end position="16"/>
    </location>
</feature>
<evidence type="ECO:0000259" key="3">
    <source>
        <dbReference type="Pfam" id="PF02469"/>
    </source>
</evidence>
<feature type="chain" id="PRO_5019719991" description="FAS1 domain-containing protein" evidence="2">
    <location>
        <begin position="17"/>
        <end position="178"/>
    </location>
</feature>
<comment type="similarity">
    <text evidence="1">Belongs to the fasciclin-like AGP family.</text>
</comment>
<dbReference type="Pfam" id="PF02469">
    <property type="entry name" value="Fasciclin"/>
    <property type="match status" value="1"/>
</dbReference>
<dbReference type="InterPro" id="IPR053339">
    <property type="entry name" value="FAS1_domain_protein"/>
</dbReference>
<dbReference type="EMBL" id="RDQH01000335">
    <property type="protein sequence ID" value="RXH90097.1"/>
    <property type="molecule type" value="Genomic_DNA"/>
</dbReference>
<dbReference type="Proteomes" id="UP000290289">
    <property type="component" value="Chromosome 9"/>
</dbReference>
<dbReference type="SMR" id="A0A498J607"/>
<dbReference type="Gene3D" id="2.30.180.10">
    <property type="entry name" value="FAS1 domain"/>
    <property type="match status" value="1"/>
</dbReference>